<evidence type="ECO:0000256" key="10">
    <source>
        <dbReference type="ARBA" id="ARBA00047761"/>
    </source>
</evidence>
<dbReference type="Pfam" id="PF03031">
    <property type="entry name" value="NIF"/>
    <property type="match status" value="1"/>
</dbReference>
<dbReference type="InterPro" id="IPR029071">
    <property type="entry name" value="Ubiquitin-like_domsf"/>
</dbReference>
<keyword evidence="8" id="KW-0539">Nucleus</keyword>
<reference evidence="15" key="2">
    <citation type="submission" date="2013-12" db="EMBL/GenBank/DDBJ databases">
        <title>Evolution of pathogenesis and genome organization in the Tremellales.</title>
        <authorList>
            <person name="Cuomo C."/>
            <person name="Litvintseva A."/>
            <person name="Heitman J."/>
            <person name="Chen Y."/>
            <person name="Sun S."/>
            <person name="Springer D."/>
            <person name="Dromer F."/>
            <person name="Young S."/>
            <person name="Zeng Q."/>
            <person name="Chapman S."/>
            <person name="Gujja S."/>
            <person name="Saif S."/>
            <person name="Birren B."/>
        </authorList>
    </citation>
    <scope>NUCLEOTIDE SEQUENCE [LARGE SCALE GENOMIC DNA]</scope>
    <source>
        <strain evidence="15">BCC8398</strain>
    </source>
</reference>
<evidence type="ECO:0000256" key="9">
    <source>
        <dbReference type="ARBA" id="ARBA00032039"/>
    </source>
</evidence>
<dbReference type="InterPro" id="IPR051658">
    <property type="entry name" value="UBLCP1"/>
</dbReference>
<evidence type="ECO:0000256" key="1">
    <source>
        <dbReference type="ARBA" id="ARBA00001946"/>
    </source>
</evidence>
<dbReference type="SUPFAM" id="SSF56784">
    <property type="entry name" value="HAD-like"/>
    <property type="match status" value="1"/>
</dbReference>
<dbReference type="EC" id="3.1.3.16" evidence="3"/>
<accession>A0A1B9GRN1</accession>
<dbReference type="Gene3D" id="3.10.20.90">
    <property type="entry name" value="Phosphatidylinositol 3-kinase Catalytic Subunit, Chain A, domain 1"/>
    <property type="match status" value="1"/>
</dbReference>
<evidence type="ECO:0000313" key="14">
    <source>
        <dbReference type="EMBL" id="OCF33505.1"/>
    </source>
</evidence>
<dbReference type="SMART" id="SM00213">
    <property type="entry name" value="UBQ"/>
    <property type="match status" value="1"/>
</dbReference>
<keyword evidence="5 14" id="KW-0378">Hydrolase</keyword>
<evidence type="ECO:0000259" key="13">
    <source>
        <dbReference type="PROSITE" id="PS50969"/>
    </source>
</evidence>
<dbReference type="FunFam" id="3.40.50.1000:FF:000239">
    <property type="entry name" value="HAD hydrolase, family IIID, variant"/>
    <property type="match status" value="1"/>
</dbReference>
<keyword evidence="4" id="KW-0479">Metal-binding</keyword>
<dbReference type="InterPro" id="IPR000626">
    <property type="entry name" value="Ubiquitin-like_dom"/>
</dbReference>
<feature type="compositionally biased region" description="Basic and acidic residues" evidence="12">
    <location>
        <begin position="52"/>
        <end position="74"/>
    </location>
</feature>
<dbReference type="InterPro" id="IPR023214">
    <property type="entry name" value="HAD_sf"/>
</dbReference>
<dbReference type="SUPFAM" id="SSF54236">
    <property type="entry name" value="Ubiquitin-like"/>
    <property type="match status" value="1"/>
</dbReference>
<feature type="region of interest" description="Disordered" evidence="12">
    <location>
        <begin position="1"/>
        <end position="123"/>
    </location>
</feature>
<protein>
    <recommendedName>
        <fullName evidence="3">protein-serine/threonine phosphatase</fullName>
        <ecNumber evidence="3">3.1.3.16</ecNumber>
    </recommendedName>
    <alternativeName>
        <fullName evidence="9">Nuclear proteasome inhibitor UBLCP1</fullName>
    </alternativeName>
</protein>
<dbReference type="Gene3D" id="3.40.50.1000">
    <property type="entry name" value="HAD superfamily/HAD-like"/>
    <property type="match status" value="1"/>
</dbReference>
<evidence type="ECO:0000256" key="3">
    <source>
        <dbReference type="ARBA" id="ARBA00013081"/>
    </source>
</evidence>
<proteinExistence type="predicted"/>
<feature type="compositionally biased region" description="Polar residues" evidence="12">
    <location>
        <begin position="87"/>
        <end position="109"/>
    </location>
</feature>
<organism evidence="14 15">
    <name type="scientific">Kwoniella heveanensis BCC8398</name>
    <dbReference type="NCBI Taxonomy" id="1296120"/>
    <lineage>
        <taxon>Eukaryota</taxon>
        <taxon>Fungi</taxon>
        <taxon>Dikarya</taxon>
        <taxon>Basidiomycota</taxon>
        <taxon>Agaricomycotina</taxon>
        <taxon>Tremellomycetes</taxon>
        <taxon>Tremellales</taxon>
        <taxon>Cryptococcaceae</taxon>
        <taxon>Kwoniella</taxon>
    </lineage>
</organism>
<dbReference type="EMBL" id="KI669505">
    <property type="protein sequence ID" value="OCF33505.1"/>
    <property type="molecule type" value="Genomic_DNA"/>
</dbReference>
<evidence type="ECO:0000256" key="5">
    <source>
        <dbReference type="ARBA" id="ARBA00022801"/>
    </source>
</evidence>
<name>A0A1B9GRN1_9TREE</name>
<feature type="domain" description="FCP1 homology" evidence="13">
    <location>
        <begin position="304"/>
        <end position="472"/>
    </location>
</feature>
<evidence type="ECO:0000256" key="11">
    <source>
        <dbReference type="ARBA" id="ARBA00048336"/>
    </source>
</evidence>
<evidence type="ECO:0000256" key="6">
    <source>
        <dbReference type="ARBA" id="ARBA00022842"/>
    </source>
</evidence>
<dbReference type="AlphaFoldDB" id="A0A1B9GRN1"/>
<comment type="catalytic activity">
    <reaction evidence="10">
        <text>O-phospho-L-seryl-[protein] + H2O = L-seryl-[protein] + phosphate</text>
        <dbReference type="Rhea" id="RHEA:20629"/>
        <dbReference type="Rhea" id="RHEA-COMP:9863"/>
        <dbReference type="Rhea" id="RHEA-COMP:11604"/>
        <dbReference type="ChEBI" id="CHEBI:15377"/>
        <dbReference type="ChEBI" id="CHEBI:29999"/>
        <dbReference type="ChEBI" id="CHEBI:43474"/>
        <dbReference type="ChEBI" id="CHEBI:83421"/>
        <dbReference type="EC" id="3.1.3.16"/>
    </reaction>
</comment>
<dbReference type="PANTHER" id="PTHR48493">
    <property type="entry name" value="UBIQUITIN-LIKE DOMAIN-CONTAINING CTD PHOSPHATASE 1"/>
    <property type="match status" value="1"/>
</dbReference>
<dbReference type="STRING" id="1296120.A0A1B9GRN1"/>
<dbReference type="GO" id="GO:0004722">
    <property type="term" value="F:protein serine/threonine phosphatase activity"/>
    <property type="evidence" value="ECO:0007669"/>
    <property type="project" value="UniProtKB-EC"/>
</dbReference>
<reference evidence="14 15" key="1">
    <citation type="submission" date="2013-07" db="EMBL/GenBank/DDBJ databases">
        <title>The Genome Sequence of Cryptococcus heveanensis BCC8398.</title>
        <authorList>
            <consortium name="The Broad Institute Genome Sequencing Platform"/>
            <person name="Cuomo C."/>
            <person name="Litvintseva A."/>
            <person name="Chen Y."/>
            <person name="Heitman J."/>
            <person name="Sun S."/>
            <person name="Springer D."/>
            <person name="Dromer F."/>
            <person name="Young S.K."/>
            <person name="Zeng Q."/>
            <person name="Gargeya S."/>
            <person name="Fitzgerald M."/>
            <person name="Abouelleil A."/>
            <person name="Alvarado L."/>
            <person name="Berlin A.M."/>
            <person name="Chapman S.B."/>
            <person name="Dewar J."/>
            <person name="Goldberg J."/>
            <person name="Griggs A."/>
            <person name="Gujja S."/>
            <person name="Hansen M."/>
            <person name="Howarth C."/>
            <person name="Imamovic A."/>
            <person name="Larimer J."/>
            <person name="McCowan C."/>
            <person name="Murphy C."/>
            <person name="Pearson M."/>
            <person name="Priest M."/>
            <person name="Roberts A."/>
            <person name="Saif S."/>
            <person name="Shea T."/>
            <person name="Sykes S."/>
            <person name="Wortman J."/>
            <person name="Nusbaum C."/>
            <person name="Birren B."/>
        </authorList>
    </citation>
    <scope>NUCLEOTIDE SEQUENCE [LARGE SCALE GENOMIC DNA]</scope>
    <source>
        <strain evidence="14 15">BCC8398</strain>
    </source>
</reference>
<dbReference type="InterPro" id="IPR004274">
    <property type="entry name" value="FCP1_dom"/>
</dbReference>
<evidence type="ECO:0000256" key="12">
    <source>
        <dbReference type="SAM" id="MobiDB-lite"/>
    </source>
</evidence>
<evidence type="ECO:0000256" key="8">
    <source>
        <dbReference type="ARBA" id="ARBA00023242"/>
    </source>
</evidence>
<dbReference type="OrthoDB" id="1711508at2759"/>
<evidence type="ECO:0000313" key="15">
    <source>
        <dbReference type="Proteomes" id="UP000092666"/>
    </source>
</evidence>
<dbReference type="InterPro" id="IPR036412">
    <property type="entry name" value="HAD-like_sf"/>
</dbReference>
<sequence length="495" mass="54904">MTVSETGLPASQGKADQQQVPDGDGDGNGTPAPAPAPVVAKADVETISSDSNKVKMFHEEPMLNDEKQGGRAEGEALNGDDDMQMGDGTSTSSLKSPSLQINGSSSSPDTFAGPSDAASDPNACKIRDQVVKADGGEDSEEKDDLSPAVQAVPLAEEVEITEEWWELKMTWSGKTFDMKVGGNDMVYDFRQLIFQLTGVPVEGQKLIGLLPGAKGKLGLEHDAKRFGHLGVKKGGKFVLVGTREEERFKDRAVPGNEVTDDFDVTYSNKAQPVANVLTQAEDPRNKRKVKEIIDKIPITVMNEPREGKRLLVLDLDYTIVDTKPLISGALPSDECARPGLHEFLEQVYPYYDIAIWSQTHWRWLETKLVELGMIGGTRNYKVAFVSDRTTMFPVFTQRDGRPYKHEVKPLAYFWAKFPHWSPKNTIHIDDLARNFALNPGEGLRIRAFNKAGQPEGYADRELPRLARYLINIANNVEDFSTIDHSSWKQMTPRQR</sequence>
<keyword evidence="15" id="KW-1185">Reference proteome</keyword>
<evidence type="ECO:0000256" key="2">
    <source>
        <dbReference type="ARBA" id="ARBA00004123"/>
    </source>
</evidence>
<comment type="cofactor">
    <cofactor evidence="1">
        <name>Mg(2+)</name>
        <dbReference type="ChEBI" id="CHEBI:18420"/>
    </cofactor>
</comment>
<dbReference type="PROSITE" id="PS50969">
    <property type="entry name" value="FCP1"/>
    <property type="match status" value="1"/>
</dbReference>
<keyword evidence="6" id="KW-0460">Magnesium</keyword>
<dbReference type="GO" id="GO:0090364">
    <property type="term" value="P:regulation of proteasome assembly"/>
    <property type="evidence" value="ECO:0007669"/>
    <property type="project" value="InterPro"/>
</dbReference>
<dbReference type="PANTHER" id="PTHR48493:SF1">
    <property type="entry name" value="UBIQUITIN-LIKE DOMAIN-CONTAINING CTD PHOSPHATASE 1"/>
    <property type="match status" value="1"/>
</dbReference>
<dbReference type="GO" id="GO:0005634">
    <property type="term" value="C:nucleus"/>
    <property type="evidence" value="ECO:0007669"/>
    <property type="project" value="UniProtKB-SubCell"/>
</dbReference>
<evidence type="ECO:0000256" key="4">
    <source>
        <dbReference type="ARBA" id="ARBA00022723"/>
    </source>
</evidence>
<dbReference type="SMART" id="SM00577">
    <property type="entry name" value="CPDc"/>
    <property type="match status" value="1"/>
</dbReference>
<dbReference type="InterPro" id="IPR011943">
    <property type="entry name" value="HAD-SF_hydro_IIID"/>
</dbReference>
<keyword evidence="7" id="KW-0904">Protein phosphatase</keyword>
<evidence type="ECO:0000256" key="7">
    <source>
        <dbReference type="ARBA" id="ARBA00022912"/>
    </source>
</evidence>
<dbReference type="GO" id="GO:0046872">
    <property type="term" value="F:metal ion binding"/>
    <property type="evidence" value="ECO:0007669"/>
    <property type="project" value="UniProtKB-KW"/>
</dbReference>
<dbReference type="NCBIfam" id="TIGR02245">
    <property type="entry name" value="HAD_IIID1"/>
    <property type="match status" value="1"/>
</dbReference>
<gene>
    <name evidence="14" type="ORF">I316_04926</name>
</gene>
<comment type="catalytic activity">
    <reaction evidence="11">
        <text>O-phospho-L-threonyl-[protein] + H2O = L-threonyl-[protein] + phosphate</text>
        <dbReference type="Rhea" id="RHEA:47004"/>
        <dbReference type="Rhea" id="RHEA-COMP:11060"/>
        <dbReference type="Rhea" id="RHEA-COMP:11605"/>
        <dbReference type="ChEBI" id="CHEBI:15377"/>
        <dbReference type="ChEBI" id="CHEBI:30013"/>
        <dbReference type="ChEBI" id="CHEBI:43474"/>
        <dbReference type="ChEBI" id="CHEBI:61977"/>
        <dbReference type="EC" id="3.1.3.16"/>
    </reaction>
</comment>
<dbReference type="Proteomes" id="UP000092666">
    <property type="component" value="Unassembled WGS sequence"/>
</dbReference>
<comment type="subcellular location">
    <subcellularLocation>
        <location evidence="2">Nucleus</location>
    </subcellularLocation>
</comment>